<evidence type="ECO:0000313" key="2">
    <source>
        <dbReference type="Proteomes" id="UP000538075"/>
    </source>
</evidence>
<protein>
    <submittedName>
        <fullName evidence="1">Cadherin repeat domain-containing protein</fullName>
    </submittedName>
</protein>
<dbReference type="GO" id="GO:0005509">
    <property type="term" value="F:calcium ion binding"/>
    <property type="evidence" value="ECO:0007669"/>
    <property type="project" value="InterPro"/>
</dbReference>
<organism evidence="1 2">
    <name type="scientific">Cylindrospermopsis raciborskii CS-506_A</name>
    <dbReference type="NCBI Taxonomy" id="2585140"/>
    <lineage>
        <taxon>Bacteria</taxon>
        <taxon>Bacillati</taxon>
        <taxon>Cyanobacteriota</taxon>
        <taxon>Cyanophyceae</taxon>
        <taxon>Nostocales</taxon>
        <taxon>Aphanizomenonaceae</taxon>
        <taxon>Cylindrospermopsis</taxon>
    </lineage>
</organism>
<dbReference type="GO" id="GO:0016020">
    <property type="term" value="C:membrane"/>
    <property type="evidence" value="ECO:0007669"/>
    <property type="project" value="InterPro"/>
</dbReference>
<sequence length="64" mass="6765">MLIIEVINVNETPTNISLNATTVDENIPTNTVIGTFSTTDPDAGNTFTYSLVGGDTDNSVFSIV</sequence>
<dbReference type="EMBL" id="VDFG01000546">
    <property type="protein sequence ID" value="MBA4465677.1"/>
    <property type="molecule type" value="Genomic_DNA"/>
</dbReference>
<accession>A0A838WM21</accession>
<gene>
    <name evidence="1" type="ORF">FHK98_08475</name>
</gene>
<name>A0A838WM21_9CYAN</name>
<dbReference type="InterPro" id="IPR015919">
    <property type="entry name" value="Cadherin-like_sf"/>
</dbReference>
<feature type="non-terminal residue" evidence="1">
    <location>
        <position position="64"/>
    </location>
</feature>
<proteinExistence type="predicted"/>
<dbReference type="AlphaFoldDB" id="A0A838WM21"/>
<evidence type="ECO:0000313" key="1">
    <source>
        <dbReference type="EMBL" id="MBA4465677.1"/>
    </source>
</evidence>
<dbReference type="Gene3D" id="2.60.40.60">
    <property type="entry name" value="Cadherins"/>
    <property type="match status" value="1"/>
</dbReference>
<dbReference type="Proteomes" id="UP000538075">
    <property type="component" value="Unassembled WGS sequence"/>
</dbReference>
<dbReference type="SUPFAM" id="SSF49313">
    <property type="entry name" value="Cadherin-like"/>
    <property type="match status" value="1"/>
</dbReference>
<reference evidence="1 2" key="1">
    <citation type="journal article" date="2020" name="J. Appl. Phycol.">
        <title>Morphological changes and genome evolution in Raphidiopsis raciborskii CS-506 after 23 years in culture.</title>
        <authorList>
            <person name="Willis A."/>
            <person name="Bent S.J."/>
            <person name="Jameson I.D."/>
        </authorList>
    </citation>
    <scope>NUCLEOTIDE SEQUENCE [LARGE SCALE GENOMIC DNA]</scope>
    <source>
        <strain evidence="1 2">CS-506_A</strain>
    </source>
</reference>
<dbReference type="CDD" id="cd11304">
    <property type="entry name" value="Cadherin_repeat"/>
    <property type="match status" value="1"/>
</dbReference>
<comment type="caution">
    <text evidence="1">The sequence shown here is derived from an EMBL/GenBank/DDBJ whole genome shotgun (WGS) entry which is preliminary data.</text>
</comment>